<evidence type="ECO:0000313" key="4">
    <source>
        <dbReference type="RefSeq" id="XP_009762408.1"/>
    </source>
</evidence>
<feature type="region of interest" description="Disordered" evidence="1">
    <location>
        <begin position="159"/>
        <end position="182"/>
    </location>
</feature>
<feature type="domain" description="Retrotransposon gag" evidence="2">
    <location>
        <begin position="37"/>
        <end position="93"/>
    </location>
</feature>
<accession>A0A1U7V7N6</accession>
<gene>
    <name evidence="4" type="primary">LOC104214446</name>
</gene>
<dbReference type="RefSeq" id="XP_009762408.1">
    <property type="nucleotide sequence ID" value="XM_009764106.1"/>
</dbReference>
<dbReference type="eggNOG" id="ENOG502R85T">
    <property type="taxonomic scope" value="Eukaryota"/>
</dbReference>
<dbReference type="InterPro" id="IPR005162">
    <property type="entry name" value="Retrotrans_gag_dom"/>
</dbReference>
<reference evidence="4" key="2">
    <citation type="submission" date="2025-08" db="UniProtKB">
        <authorList>
            <consortium name="RefSeq"/>
        </authorList>
    </citation>
    <scope>IDENTIFICATION</scope>
    <source>
        <tissue evidence="4">Leaf</tissue>
    </source>
</reference>
<name>A0A1U7V7N6_NICSY</name>
<evidence type="ECO:0000313" key="3">
    <source>
        <dbReference type="Proteomes" id="UP000189701"/>
    </source>
</evidence>
<protein>
    <submittedName>
        <fullName evidence="4">Uncharacterized protein LOC104214446</fullName>
    </submittedName>
</protein>
<organism evidence="3 4">
    <name type="scientific">Nicotiana sylvestris</name>
    <name type="common">Wood tobacco</name>
    <name type="synonym">South American tobacco</name>
    <dbReference type="NCBI Taxonomy" id="4096"/>
    <lineage>
        <taxon>Eukaryota</taxon>
        <taxon>Viridiplantae</taxon>
        <taxon>Streptophyta</taxon>
        <taxon>Embryophyta</taxon>
        <taxon>Tracheophyta</taxon>
        <taxon>Spermatophyta</taxon>
        <taxon>Magnoliopsida</taxon>
        <taxon>eudicotyledons</taxon>
        <taxon>Gunneridae</taxon>
        <taxon>Pentapetalae</taxon>
        <taxon>asterids</taxon>
        <taxon>lamiids</taxon>
        <taxon>Solanales</taxon>
        <taxon>Solanaceae</taxon>
        <taxon>Nicotianoideae</taxon>
        <taxon>Nicotianeae</taxon>
        <taxon>Nicotiana</taxon>
    </lineage>
</organism>
<proteinExistence type="predicted"/>
<dbReference type="AlphaFoldDB" id="A0A1U7V7N6"/>
<reference evidence="3" key="1">
    <citation type="journal article" date="2013" name="Genome Biol.">
        <title>Reference genomes and transcriptomes of Nicotiana sylvestris and Nicotiana tomentosiformis.</title>
        <authorList>
            <person name="Sierro N."/>
            <person name="Battey J.N."/>
            <person name="Ouadi S."/>
            <person name="Bovet L."/>
            <person name="Goepfert S."/>
            <person name="Bakaher N."/>
            <person name="Peitsch M.C."/>
            <person name="Ivanov N.V."/>
        </authorList>
    </citation>
    <scope>NUCLEOTIDE SEQUENCE [LARGE SCALE GENOMIC DNA]</scope>
</reference>
<sequence length="182" mass="20577">MPPSFSGAEPEDAQDFFDRCQCIFCTMGILETNGVSFTTFKLSGDAFRWWEDYERRRLVGAASLLWHELSLLFSGNFVPQSRKEELRRQFEQLFWLVSTEKERVRRFIDGLHYYLGFVMTRESVSGAMFNEVVDIARRLEMLSSSSIISLALPAQSSSRAPSVQGSFAPGSSSSYSILGPSL</sequence>
<dbReference type="Proteomes" id="UP000189701">
    <property type="component" value="Unplaced"/>
</dbReference>
<evidence type="ECO:0000256" key="1">
    <source>
        <dbReference type="SAM" id="MobiDB-lite"/>
    </source>
</evidence>
<dbReference type="Pfam" id="PF03732">
    <property type="entry name" value="Retrotrans_gag"/>
    <property type="match status" value="1"/>
</dbReference>
<keyword evidence="3" id="KW-1185">Reference proteome</keyword>
<evidence type="ECO:0000259" key="2">
    <source>
        <dbReference type="Pfam" id="PF03732"/>
    </source>
</evidence>